<sequence>MYFGLQGDVGLPGPSGSPGDGSLSAEKVVTIYKGDKSLPSATPILFCDSPWSPSSIKHTIQKRCFPVFTRHHRMIRTLAVRARKQHLSSMITPCRAKWACLALRGLWLFPKETKDCRFVESGSLPEHKFIPQHSDTRRKQKPVWIN</sequence>
<reference evidence="2 3" key="1">
    <citation type="submission" date="2021-06" db="EMBL/GenBank/DDBJ databases">
        <authorList>
            <person name="Palmer J.M."/>
        </authorList>
    </citation>
    <scope>NUCLEOTIDE SEQUENCE [LARGE SCALE GENOMIC DNA]</scope>
    <source>
        <strain evidence="2 3">XC_2019</strain>
        <tissue evidence="2">Muscle</tissue>
    </source>
</reference>
<proteinExistence type="predicted"/>
<dbReference type="EMBL" id="JAHRIN010011858">
    <property type="protein sequence ID" value="MEQ2195679.1"/>
    <property type="molecule type" value="Genomic_DNA"/>
</dbReference>
<name>A0ABV0QIL4_9TELE</name>
<keyword evidence="3" id="KW-1185">Reference proteome</keyword>
<comment type="caution">
    <text evidence="2">The sequence shown here is derived from an EMBL/GenBank/DDBJ whole genome shotgun (WGS) entry which is preliminary data.</text>
</comment>
<evidence type="ECO:0000313" key="3">
    <source>
        <dbReference type="Proteomes" id="UP001434883"/>
    </source>
</evidence>
<evidence type="ECO:0000313" key="2">
    <source>
        <dbReference type="EMBL" id="MEQ2195679.1"/>
    </source>
</evidence>
<gene>
    <name evidence="2" type="ORF">XENOCAPTIV_016627</name>
</gene>
<evidence type="ECO:0000256" key="1">
    <source>
        <dbReference type="SAM" id="MobiDB-lite"/>
    </source>
</evidence>
<feature type="region of interest" description="Disordered" evidence="1">
    <location>
        <begin position="1"/>
        <end position="22"/>
    </location>
</feature>
<protein>
    <submittedName>
        <fullName evidence="2">Uncharacterized protein</fullName>
    </submittedName>
</protein>
<dbReference type="Proteomes" id="UP001434883">
    <property type="component" value="Unassembled WGS sequence"/>
</dbReference>
<organism evidence="2 3">
    <name type="scientific">Xenoophorus captivus</name>
    <dbReference type="NCBI Taxonomy" id="1517983"/>
    <lineage>
        <taxon>Eukaryota</taxon>
        <taxon>Metazoa</taxon>
        <taxon>Chordata</taxon>
        <taxon>Craniata</taxon>
        <taxon>Vertebrata</taxon>
        <taxon>Euteleostomi</taxon>
        <taxon>Actinopterygii</taxon>
        <taxon>Neopterygii</taxon>
        <taxon>Teleostei</taxon>
        <taxon>Neoteleostei</taxon>
        <taxon>Acanthomorphata</taxon>
        <taxon>Ovalentaria</taxon>
        <taxon>Atherinomorphae</taxon>
        <taxon>Cyprinodontiformes</taxon>
        <taxon>Goodeidae</taxon>
        <taxon>Xenoophorus</taxon>
    </lineage>
</organism>
<accession>A0ABV0QIL4</accession>